<dbReference type="Pfam" id="PF12275">
    <property type="entry name" value="DUF3616"/>
    <property type="match status" value="1"/>
</dbReference>
<evidence type="ECO:0000313" key="4">
    <source>
        <dbReference type="Proteomes" id="UP000672602"/>
    </source>
</evidence>
<dbReference type="EMBL" id="JAGMWN010000001">
    <property type="protein sequence ID" value="MBP5855996.1"/>
    <property type="molecule type" value="Genomic_DNA"/>
</dbReference>
<feature type="region of interest" description="Disordered" evidence="1">
    <location>
        <begin position="1"/>
        <end position="50"/>
    </location>
</feature>
<keyword evidence="4" id="KW-1185">Reference proteome</keyword>
<organism evidence="3 4">
    <name type="scientific">Marivibrio halodurans</name>
    <dbReference type="NCBI Taxonomy" id="2039722"/>
    <lineage>
        <taxon>Bacteria</taxon>
        <taxon>Pseudomonadati</taxon>
        <taxon>Pseudomonadota</taxon>
        <taxon>Alphaproteobacteria</taxon>
        <taxon>Rhodospirillales</taxon>
        <taxon>Rhodospirillaceae</taxon>
        <taxon>Marivibrio</taxon>
    </lineage>
</organism>
<proteinExistence type="predicted"/>
<reference evidence="3" key="1">
    <citation type="submission" date="2021-04" db="EMBL/GenBank/DDBJ databases">
        <authorList>
            <person name="Zhang D.-C."/>
        </authorList>
    </citation>
    <scope>NUCLEOTIDE SEQUENCE</scope>
    <source>
        <strain evidence="3">CGMCC 1.15697</strain>
    </source>
</reference>
<accession>A0A8J7SL61</accession>
<evidence type="ECO:0000256" key="1">
    <source>
        <dbReference type="SAM" id="MobiDB-lite"/>
    </source>
</evidence>
<dbReference type="Proteomes" id="UP000672602">
    <property type="component" value="Unassembled WGS sequence"/>
</dbReference>
<feature type="domain" description="DUF3616" evidence="2">
    <location>
        <begin position="88"/>
        <end position="402"/>
    </location>
</feature>
<evidence type="ECO:0000313" key="3">
    <source>
        <dbReference type="EMBL" id="MBP5855996.1"/>
    </source>
</evidence>
<dbReference type="InterPro" id="IPR022060">
    <property type="entry name" value="DUF3616"/>
</dbReference>
<dbReference type="RefSeq" id="WP_210680551.1">
    <property type="nucleotide sequence ID" value="NZ_JAGMWN010000001.1"/>
</dbReference>
<protein>
    <submittedName>
        <fullName evidence="3">DUF3616 domain-containing protein</fullName>
    </submittedName>
</protein>
<name>A0A8J7SL61_9PROT</name>
<sequence>MPQQPATKTGPKQGAAKRAPAKQVSGKTPKARKTVANGTSPGKPTRGRTALDLNGYLYSPADIPMRRVRVDFHHHDRLDTIDEPMRGDISGMAIDDDILWLVSDETCSVERLKRQDDGGYGAHRSFDLTKVFDLPGNTEIDLEGMAVEDDWLWLVGSHALKRKKPRPDQDGARKTIKRLGRIEREANRYFLARVPLETGVDGAPELVATARDGREAGLVRMRKGRNDLARHLAKDPHIGPFLDIPAKENGIDIEGIAVSGTRVFLGLRGPVLRGMSLMIELDIKDKGDGRLKLRKTFNDGGRYRLHFLELGGMGIRDMVMDGTRLLLLVGPTMDLDGPVAVVSLKEPFGDFHDVTFAKEIGHVLRIPHGAGTDHAEGFALTPDHEVLVAHDSPDPSRLHDDSRAKDLDLFALETA</sequence>
<evidence type="ECO:0000259" key="2">
    <source>
        <dbReference type="Pfam" id="PF12275"/>
    </source>
</evidence>
<dbReference type="AlphaFoldDB" id="A0A8J7SL61"/>
<comment type="caution">
    <text evidence="3">The sequence shown here is derived from an EMBL/GenBank/DDBJ whole genome shotgun (WGS) entry which is preliminary data.</text>
</comment>
<gene>
    <name evidence="3" type="ORF">KAJ83_03180</name>
</gene>